<keyword evidence="5" id="KW-0641">Proline biosynthesis</keyword>
<evidence type="ECO:0000256" key="3">
    <source>
        <dbReference type="ARBA" id="ARBA00023002"/>
    </source>
</evidence>
<gene>
    <name evidence="8" type="ORF">SARC_06616</name>
</gene>
<dbReference type="SUPFAM" id="SSF48179">
    <property type="entry name" value="6-phosphogluconate dehydrogenase C-terminal domain-like"/>
    <property type="match status" value="1"/>
</dbReference>
<dbReference type="InterPro" id="IPR000304">
    <property type="entry name" value="Pyrroline-COOH_reductase"/>
</dbReference>
<sequence length="295" mass="31207">MSAALKTAGTLAPTTCRRLTMIGAGRMAEALINGIISKEALPADQVVVYDINAKVSANISKKYGCVASNSMLDAITDSDVVILAVKPNNVTDVGKVIASALSPKTTVVSVMAGVNMNTLSTTLNHRRIVRAMSNTPAFISQGMTVWTGSQECTQENKDTVQQFFAAVGEEIYVSEEKYLDMATAISGSGPAYVMLMMEALTDSGVHLGFPRDVAKKLAQQTLLGTTMYSINSDEIHLAKLRNDVTSPGGTTATALYELEAGGFRTVMSKAVWAAYRRALELGGSDSNVGPGRSHG</sequence>
<dbReference type="PROSITE" id="PS00521">
    <property type="entry name" value="P5CR"/>
    <property type="match status" value="1"/>
</dbReference>
<dbReference type="STRING" id="667725.A0A0L0FWM4"/>
<feature type="binding site" evidence="4">
    <location>
        <begin position="84"/>
        <end position="87"/>
    </location>
    <ligand>
        <name>NADP(+)</name>
        <dbReference type="ChEBI" id="CHEBI:58349"/>
    </ligand>
</feature>
<dbReference type="Proteomes" id="UP000054560">
    <property type="component" value="Unassembled WGS sequence"/>
</dbReference>
<dbReference type="InterPro" id="IPR008927">
    <property type="entry name" value="6-PGluconate_DH-like_C_sf"/>
</dbReference>
<evidence type="ECO:0000256" key="2">
    <source>
        <dbReference type="ARBA" id="ARBA00022857"/>
    </source>
</evidence>
<comment type="catalytic activity">
    <reaction evidence="5">
        <text>L-proline + NADP(+) = (S)-1-pyrroline-5-carboxylate + NADPH + 2 H(+)</text>
        <dbReference type="Rhea" id="RHEA:14109"/>
        <dbReference type="ChEBI" id="CHEBI:15378"/>
        <dbReference type="ChEBI" id="CHEBI:17388"/>
        <dbReference type="ChEBI" id="CHEBI:57783"/>
        <dbReference type="ChEBI" id="CHEBI:58349"/>
        <dbReference type="ChEBI" id="CHEBI:60039"/>
        <dbReference type="EC" id="1.5.1.2"/>
    </reaction>
</comment>
<dbReference type="GeneID" id="25907120"/>
<evidence type="ECO:0000256" key="5">
    <source>
        <dbReference type="RuleBase" id="RU003903"/>
    </source>
</evidence>
<dbReference type="PANTHER" id="PTHR11645:SF66">
    <property type="entry name" value="PYRROLINE-5-CARBOXYLATE REDUCTASE"/>
    <property type="match status" value="1"/>
</dbReference>
<feature type="domain" description="Pyrroline-5-carboxylate reductase catalytic N-terminal" evidence="6">
    <location>
        <begin position="19"/>
        <end position="113"/>
    </location>
</feature>
<keyword evidence="9" id="KW-1185">Reference proteome</keyword>
<protein>
    <recommendedName>
        <fullName evidence="5">Pyrroline-5-carboxylate reductase</fullName>
        <ecNumber evidence="5">1.5.1.2</ecNumber>
    </recommendedName>
</protein>
<evidence type="ECO:0000313" key="9">
    <source>
        <dbReference type="Proteomes" id="UP000054560"/>
    </source>
</evidence>
<dbReference type="Gene3D" id="1.10.3730.10">
    <property type="entry name" value="ProC C-terminal domain-like"/>
    <property type="match status" value="1"/>
</dbReference>
<dbReference type="EC" id="1.5.1.2" evidence="5"/>
<keyword evidence="2 4" id="KW-0521">NADP</keyword>
<dbReference type="EMBL" id="KQ242075">
    <property type="protein sequence ID" value="KNC81039.1"/>
    <property type="molecule type" value="Genomic_DNA"/>
</dbReference>
<name>A0A0L0FWM4_9EUKA</name>
<dbReference type="SUPFAM" id="SSF51735">
    <property type="entry name" value="NAD(P)-binding Rossmann-fold domains"/>
    <property type="match status" value="1"/>
</dbReference>
<dbReference type="UniPathway" id="UPA00098">
    <property type="reaction ID" value="UER00361"/>
</dbReference>
<proteinExistence type="inferred from homology"/>
<dbReference type="HAMAP" id="MF_01925">
    <property type="entry name" value="P5C_reductase"/>
    <property type="match status" value="1"/>
</dbReference>
<dbReference type="InterPro" id="IPR036291">
    <property type="entry name" value="NAD(P)-bd_dom_sf"/>
</dbReference>
<keyword evidence="3 5" id="KW-0560">Oxidoreductase</keyword>
<dbReference type="RefSeq" id="XP_014154941.1">
    <property type="nucleotide sequence ID" value="XM_014299466.1"/>
</dbReference>
<comment type="pathway">
    <text evidence="5">Amino-acid biosynthesis; L-proline biosynthesis; L-proline from L-glutamate 5-semialdehyde: step 1/1.</text>
</comment>
<dbReference type="Gene3D" id="3.40.50.720">
    <property type="entry name" value="NAD(P)-binding Rossmann-like Domain"/>
    <property type="match status" value="1"/>
</dbReference>
<evidence type="ECO:0000256" key="4">
    <source>
        <dbReference type="PIRSR" id="PIRSR000193-1"/>
    </source>
</evidence>
<comment type="similarity">
    <text evidence="1 5">Belongs to the pyrroline-5-carboxylate reductase family.</text>
</comment>
<dbReference type="NCBIfam" id="TIGR00112">
    <property type="entry name" value="proC"/>
    <property type="match status" value="1"/>
</dbReference>
<evidence type="ECO:0000259" key="6">
    <source>
        <dbReference type="Pfam" id="PF03807"/>
    </source>
</evidence>
<dbReference type="PANTHER" id="PTHR11645">
    <property type="entry name" value="PYRROLINE-5-CARBOXYLATE REDUCTASE"/>
    <property type="match status" value="1"/>
</dbReference>
<evidence type="ECO:0000259" key="7">
    <source>
        <dbReference type="Pfam" id="PF14748"/>
    </source>
</evidence>
<dbReference type="GO" id="GO:0004735">
    <property type="term" value="F:pyrroline-5-carboxylate reductase activity"/>
    <property type="evidence" value="ECO:0007669"/>
    <property type="project" value="UniProtKB-EC"/>
</dbReference>
<dbReference type="OrthoDB" id="10263291at2759"/>
<dbReference type="GO" id="GO:0055129">
    <property type="term" value="P:L-proline biosynthetic process"/>
    <property type="evidence" value="ECO:0007669"/>
    <property type="project" value="UniProtKB-UniPathway"/>
</dbReference>
<dbReference type="AlphaFoldDB" id="A0A0L0FWM4"/>
<keyword evidence="5" id="KW-0028">Amino-acid biosynthesis</keyword>
<dbReference type="eggNOG" id="KOG3124">
    <property type="taxonomic scope" value="Eukaryota"/>
</dbReference>
<dbReference type="InterPro" id="IPR028939">
    <property type="entry name" value="P5C_Rdtase_cat_N"/>
</dbReference>
<evidence type="ECO:0000256" key="1">
    <source>
        <dbReference type="ARBA" id="ARBA00005525"/>
    </source>
</evidence>
<dbReference type="InterPro" id="IPR029036">
    <property type="entry name" value="P5CR_dimer"/>
</dbReference>
<dbReference type="PIRSF" id="PIRSF000193">
    <property type="entry name" value="Pyrrol-5-carb_rd"/>
    <property type="match status" value="1"/>
</dbReference>
<reference evidence="8 9" key="1">
    <citation type="submission" date="2011-02" db="EMBL/GenBank/DDBJ databases">
        <title>The Genome Sequence of Sphaeroforma arctica JP610.</title>
        <authorList>
            <consortium name="The Broad Institute Genome Sequencing Platform"/>
            <person name="Russ C."/>
            <person name="Cuomo C."/>
            <person name="Young S.K."/>
            <person name="Zeng Q."/>
            <person name="Gargeya S."/>
            <person name="Alvarado L."/>
            <person name="Berlin A."/>
            <person name="Chapman S.B."/>
            <person name="Chen Z."/>
            <person name="Freedman E."/>
            <person name="Gellesch M."/>
            <person name="Goldberg J."/>
            <person name="Griggs A."/>
            <person name="Gujja S."/>
            <person name="Heilman E."/>
            <person name="Heiman D."/>
            <person name="Howarth C."/>
            <person name="Mehta T."/>
            <person name="Neiman D."/>
            <person name="Pearson M."/>
            <person name="Roberts A."/>
            <person name="Saif S."/>
            <person name="Shea T."/>
            <person name="Shenoy N."/>
            <person name="Sisk P."/>
            <person name="Stolte C."/>
            <person name="Sykes S."/>
            <person name="White J."/>
            <person name="Yandava C."/>
            <person name="Burger G."/>
            <person name="Gray M.W."/>
            <person name="Holland P.W.H."/>
            <person name="King N."/>
            <person name="Lang F.B.F."/>
            <person name="Roger A.J."/>
            <person name="Ruiz-Trillo I."/>
            <person name="Haas B."/>
            <person name="Nusbaum C."/>
            <person name="Birren B."/>
        </authorList>
    </citation>
    <scope>NUCLEOTIDE SEQUENCE [LARGE SCALE GENOMIC DNA]</scope>
    <source>
        <strain evidence="8 9">JP610</strain>
    </source>
</reference>
<feature type="domain" description="Pyrroline-5-carboxylate reductase dimerisation" evidence="7">
    <location>
        <begin position="176"/>
        <end position="281"/>
    </location>
</feature>
<dbReference type="Pfam" id="PF03807">
    <property type="entry name" value="F420_oxidored"/>
    <property type="match status" value="1"/>
</dbReference>
<evidence type="ECO:0000313" key="8">
    <source>
        <dbReference type="EMBL" id="KNC81039.1"/>
    </source>
</evidence>
<dbReference type="InterPro" id="IPR053790">
    <property type="entry name" value="P5CR-like_CS"/>
</dbReference>
<accession>A0A0L0FWM4</accession>
<feature type="binding site" evidence="4">
    <location>
        <begin position="22"/>
        <end position="27"/>
    </location>
    <ligand>
        <name>NADP(+)</name>
        <dbReference type="ChEBI" id="CHEBI:58349"/>
    </ligand>
</feature>
<dbReference type="FunFam" id="1.10.3730.10:FF:000001">
    <property type="entry name" value="Pyrroline-5-carboxylate reductase"/>
    <property type="match status" value="1"/>
</dbReference>
<organism evidence="8 9">
    <name type="scientific">Sphaeroforma arctica JP610</name>
    <dbReference type="NCBI Taxonomy" id="667725"/>
    <lineage>
        <taxon>Eukaryota</taxon>
        <taxon>Ichthyosporea</taxon>
        <taxon>Ichthyophonida</taxon>
        <taxon>Sphaeroforma</taxon>
    </lineage>
</organism>
<dbReference type="Pfam" id="PF14748">
    <property type="entry name" value="P5CR_dimer"/>
    <property type="match status" value="1"/>
</dbReference>